<dbReference type="Pfam" id="PF03473">
    <property type="entry name" value="MOSC"/>
    <property type="match status" value="1"/>
</dbReference>
<proteinExistence type="predicted"/>
<dbReference type="InterPro" id="IPR011037">
    <property type="entry name" value="Pyrv_Knase-like_insert_dom_sf"/>
</dbReference>
<dbReference type="PROSITE" id="PS51340">
    <property type="entry name" value="MOSC"/>
    <property type="match status" value="1"/>
</dbReference>
<dbReference type="RefSeq" id="WP_093854030.1">
    <property type="nucleotide sequence ID" value="NZ_JAVRER010000007.1"/>
</dbReference>
<dbReference type="AlphaFoldDB" id="A0ABD5E1F3"/>
<gene>
    <name evidence="2" type="ORF">RM574_06725</name>
</gene>
<accession>A0ABD5E1F3</accession>
<evidence type="ECO:0000259" key="1">
    <source>
        <dbReference type="PROSITE" id="PS51340"/>
    </source>
</evidence>
<dbReference type="Proteomes" id="UP001183607">
    <property type="component" value="Unassembled WGS sequence"/>
</dbReference>
<dbReference type="SUPFAM" id="SSF50800">
    <property type="entry name" value="PK beta-barrel domain-like"/>
    <property type="match status" value="1"/>
</dbReference>
<dbReference type="InterPro" id="IPR005303">
    <property type="entry name" value="MOCOS_middle"/>
</dbReference>
<dbReference type="Gene3D" id="2.40.33.20">
    <property type="entry name" value="PK beta-barrel domain-like"/>
    <property type="match status" value="1"/>
</dbReference>
<dbReference type="InterPro" id="IPR005302">
    <property type="entry name" value="MoCF_Sase_C"/>
</dbReference>
<dbReference type="PANTHER" id="PTHR14237:SF19">
    <property type="entry name" value="MITOCHONDRIAL AMIDOXIME REDUCING COMPONENT 1"/>
    <property type="match status" value="1"/>
</dbReference>
<sequence>MPAISLVSVHIHPLKAARALDVSEAVVEPWGLAGDRRWMLVDGEGRQLTQREEPRLALLDVRRRDDGSLVLNGPGDPAPCHVPVPAGESVVVELFRNKVEVVPAADTASAWCTSYLRRPVRLVHLGAPASARPVDPAYARPGDTVSLADGYPLLLTSLSSLDALNSLIAADGLSAEGPVPMGRFRPNLVVSGSAPWAEDGWDRVRIGEVLFRVTKPCGRCVVTTVDQATAVRGKEPLRTLARHRRRDGKAMFGMNLVPESAGSVRVGDRLTVVGAGGAGAVA</sequence>
<evidence type="ECO:0000313" key="3">
    <source>
        <dbReference type="Proteomes" id="UP001183607"/>
    </source>
</evidence>
<dbReference type="EMBL" id="JAVRER010000007">
    <property type="protein sequence ID" value="MDT0415184.1"/>
    <property type="molecule type" value="Genomic_DNA"/>
</dbReference>
<name>A0ABD5E1F3_9ACTN</name>
<dbReference type="Pfam" id="PF03476">
    <property type="entry name" value="MOSC_N"/>
    <property type="match status" value="1"/>
</dbReference>
<reference evidence="3" key="1">
    <citation type="submission" date="2023-07" db="EMBL/GenBank/DDBJ databases">
        <title>30 novel species of actinomycetes from the DSMZ collection.</title>
        <authorList>
            <person name="Nouioui I."/>
        </authorList>
    </citation>
    <scope>NUCLEOTIDE SEQUENCE [LARGE SCALE GENOMIC DNA]</scope>
    <source>
        <strain evidence="3">DSM 41982</strain>
    </source>
</reference>
<evidence type="ECO:0000313" key="2">
    <source>
        <dbReference type="EMBL" id="MDT0415184.1"/>
    </source>
</evidence>
<dbReference type="SUPFAM" id="SSF141673">
    <property type="entry name" value="MOSC N-terminal domain-like"/>
    <property type="match status" value="1"/>
</dbReference>
<comment type="caution">
    <text evidence="2">The sequence shown here is derived from an EMBL/GenBank/DDBJ whole genome shotgun (WGS) entry which is preliminary data.</text>
</comment>
<protein>
    <submittedName>
        <fullName evidence="2">MOSC domain-containing protein</fullName>
    </submittedName>
</protein>
<organism evidence="2 3">
    <name type="scientific">Streptomyces evansiae</name>
    <dbReference type="NCBI Taxonomy" id="3075535"/>
    <lineage>
        <taxon>Bacteria</taxon>
        <taxon>Bacillati</taxon>
        <taxon>Actinomycetota</taxon>
        <taxon>Actinomycetes</taxon>
        <taxon>Kitasatosporales</taxon>
        <taxon>Streptomycetaceae</taxon>
        <taxon>Streptomyces</taxon>
    </lineage>
</organism>
<feature type="domain" description="MOSC" evidence="1">
    <location>
        <begin position="117"/>
        <end position="273"/>
    </location>
</feature>
<dbReference type="PANTHER" id="PTHR14237">
    <property type="entry name" value="MOLYBDOPTERIN COFACTOR SULFURASE MOSC"/>
    <property type="match status" value="1"/>
</dbReference>